<keyword evidence="3 6" id="KW-0812">Transmembrane</keyword>
<feature type="transmembrane region" description="Helical" evidence="6">
    <location>
        <begin position="92"/>
        <end position="113"/>
    </location>
</feature>
<evidence type="ECO:0000313" key="9">
    <source>
        <dbReference type="Proteomes" id="UP000739180"/>
    </source>
</evidence>
<dbReference type="RefSeq" id="WP_138773438.1">
    <property type="nucleotide sequence ID" value="NZ_JBHSSX010000094.1"/>
</dbReference>
<evidence type="ECO:0000256" key="1">
    <source>
        <dbReference type="ARBA" id="ARBA00004651"/>
    </source>
</evidence>
<feature type="transmembrane region" description="Helical" evidence="6">
    <location>
        <begin position="60"/>
        <end position="80"/>
    </location>
</feature>
<feature type="domain" description="Phosphatidylglycerol lysyltransferase C-terminal" evidence="7">
    <location>
        <begin position="175"/>
        <end position="468"/>
    </location>
</feature>
<dbReference type="EMBL" id="VCQT01000044">
    <property type="protein sequence ID" value="TMW11348.1"/>
    <property type="molecule type" value="Genomic_DNA"/>
</dbReference>
<comment type="subcellular location">
    <subcellularLocation>
        <location evidence="1">Cell membrane</location>
        <topology evidence="1">Multi-pass membrane protein</topology>
    </subcellularLocation>
</comment>
<dbReference type="SUPFAM" id="SSF55729">
    <property type="entry name" value="Acyl-CoA N-acyltransferases (Nat)"/>
    <property type="match status" value="1"/>
</dbReference>
<proteinExistence type="predicted"/>
<reference evidence="8 9" key="1">
    <citation type="submission" date="2019-05" db="EMBL/GenBank/DDBJ databases">
        <title>Genome of Alcanivorax gelatiniphagus, an oil degrading marine bacteria.</title>
        <authorList>
            <person name="Kwon K.K."/>
        </authorList>
    </citation>
    <scope>NUCLEOTIDE SEQUENCE [LARGE SCALE GENOMIC DNA]</scope>
    <source>
        <strain evidence="8 9">MEBiC 08158</strain>
    </source>
</reference>
<keyword evidence="5 6" id="KW-0472">Membrane</keyword>
<feature type="transmembrane region" description="Helical" evidence="6">
    <location>
        <begin position="38"/>
        <end position="54"/>
    </location>
</feature>
<accession>A0ABY2XIR4</accession>
<keyword evidence="9" id="KW-1185">Reference proteome</keyword>
<sequence length="496" mass="54531">MSQWLPLAAVEASHLASVVIGLSLIVAARGLSLRLRRALWLAVGLLIAGAVFGLTRGLDWGTSLLLAVIAVLLYVSRGSFERQGSLSRQIGAWPWTIALVLALMGYLVLGQSFYKGGSLNPLVFGVDLHSPRFLRGAFVGLISVIVLAIWTWPRWAAPTLVLPGAAELDGLAAWLESHGSNGYSHLMLLGDKAIRYSGDEQNAMIGYASVRNRLVALSDPVGDAAARRAAIMDFRRLADAQHCTPVFYQVGPDDLSAYLDNGFALFKLGEIARVNLREFSMQGKHNSDKRGALNRAERLGLSFEILKPPFDQALLDTLAAVSDDWMGEKPAEKAFSLGCFDRDYLQRAPIAIVRDADQRLIAFASILPSYGHREEYSIDLMRHLGDAPGGTMDFLFVRLMQSAQAEGYHWFSLGMAPLSGVGDTPWARPAEQLARLAFEHGNRFHNYKGLKAFKDKWHPEWQSMYLAYPPDTRLSTLQLDIAALIAGGYRRILGHG</sequence>
<evidence type="ECO:0000256" key="3">
    <source>
        <dbReference type="ARBA" id="ARBA00022692"/>
    </source>
</evidence>
<feature type="transmembrane region" description="Helical" evidence="6">
    <location>
        <begin position="133"/>
        <end position="152"/>
    </location>
</feature>
<feature type="transmembrane region" description="Helical" evidence="6">
    <location>
        <begin position="12"/>
        <end position="31"/>
    </location>
</feature>
<keyword evidence="2" id="KW-1003">Cell membrane</keyword>
<evidence type="ECO:0000256" key="5">
    <source>
        <dbReference type="ARBA" id="ARBA00023136"/>
    </source>
</evidence>
<organism evidence="8 9">
    <name type="scientific">Alloalcanivorax gelatiniphagus</name>
    <dbReference type="NCBI Taxonomy" id="1194167"/>
    <lineage>
        <taxon>Bacteria</taxon>
        <taxon>Pseudomonadati</taxon>
        <taxon>Pseudomonadota</taxon>
        <taxon>Gammaproteobacteria</taxon>
        <taxon>Oceanospirillales</taxon>
        <taxon>Alcanivoracaceae</taxon>
        <taxon>Alloalcanivorax</taxon>
    </lineage>
</organism>
<dbReference type="Proteomes" id="UP000739180">
    <property type="component" value="Unassembled WGS sequence"/>
</dbReference>
<comment type="caution">
    <text evidence="8">The sequence shown here is derived from an EMBL/GenBank/DDBJ whole genome shotgun (WGS) entry which is preliminary data.</text>
</comment>
<evidence type="ECO:0000313" key="8">
    <source>
        <dbReference type="EMBL" id="TMW11348.1"/>
    </source>
</evidence>
<evidence type="ECO:0000256" key="6">
    <source>
        <dbReference type="SAM" id="Phobius"/>
    </source>
</evidence>
<evidence type="ECO:0000256" key="2">
    <source>
        <dbReference type="ARBA" id="ARBA00022475"/>
    </source>
</evidence>
<dbReference type="PANTHER" id="PTHR34697">
    <property type="entry name" value="PHOSPHATIDYLGLYCEROL LYSYLTRANSFERASE"/>
    <property type="match status" value="1"/>
</dbReference>
<dbReference type="InterPro" id="IPR016181">
    <property type="entry name" value="Acyl_CoA_acyltransferase"/>
</dbReference>
<keyword evidence="4 6" id="KW-1133">Transmembrane helix</keyword>
<name>A0ABY2XIR4_9GAMM</name>
<protein>
    <submittedName>
        <fullName evidence="8">Bifunctional lysylphosphatidylglycerol flippase/synthetase MprF</fullName>
    </submittedName>
</protein>
<dbReference type="PANTHER" id="PTHR34697:SF2">
    <property type="entry name" value="PHOSPHATIDYLGLYCEROL LYSYLTRANSFERASE"/>
    <property type="match status" value="1"/>
</dbReference>
<dbReference type="InterPro" id="IPR024320">
    <property type="entry name" value="LPG_synthase_C"/>
</dbReference>
<dbReference type="Pfam" id="PF09924">
    <property type="entry name" value="LPG_synthase_C"/>
    <property type="match status" value="1"/>
</dbReference>
<evidence type="ECO:0000256" key="4">
    <source>
        <dbReference type="ARBA" id="ARBA00022989"/>
    </source>
</evidence>
<dbReference type="InterPro" id="IPR051211">
    <property type="entry name" value="PG_lysyltransferase"/>
</dbReference>
<evidence type="ECO:0000259" key="7">
    <source>
        <dbReference type="Pfam" id="PF09924"/>
    </source>
</evidence>
<gene>
    <name evidence="8" type="ORF">FGS76_14945</name>
</gene>